<organism evidence="2 3">
    <name type="scientific">Eumeta variegata</name>
    <name type="common">Bagworm moth</name>
    <name type="synonym">Eumeta japonica</name>
    <dbReference type="NCBI Taxonomy" id="151549"/>
    <lineage>
        <taxon>Eukaryota</taxon>
        <taxon>Metazoa</taxon>
        <taxon>Ecdysozoa</taxon>
        <taxon>Arthropoda</taxon>
        <taxon>Hexapoda</taxon>
        <taxon>Insecta</taxon>
        <taxon>Pterygota</taxon>
        <taxon>Neoptera</taxon>
        <taxon>Endopterygota</taxon>
        <taxon>Lepidoptera</taxon>
        <taxon>Glossata</taxon>
        <taxon>Ditrysia</taxon>
        <taxon>Tineoidea</taxon>
        <taxon>Psychidae</taxon>
        <taxon>Oiketicinae</taxon>
        <taxon>Eumeta</taxon>
    </lineage>
</organism>
<feature type="compositionally biased region" description="Polar residues" evidence="1">
    <location>
        <begin position="38"/>
        <end position="61"/>
    </location>
</feature>
<reference evidence="2 3" key="1">
    <citation type="journal article" date="2019" name="Commun. Biol.">
        <title>The bagworm genome reveals a unique fibroin gene that provides high tensile strength.</title>
        <authorList>
            <person name="Kono N."/>
            <person name="Nakamura H."/>
            <person name="Ohtoshi R."/>
            <person name="Tomita M."/>
            <person name="Numata K."/>
            <person name="Arakawa K."/>
        </authorList>
    </citation>
    <scope>NUCLEOTIDE SEQUENCE [LARGE SCALE GENOMIC DNA]</scope>
</reference>
<comment type="caution">
    <text evidence="2">The sequence shown here is derived from an EMBL/GenBank/DDBJ whole genome shotgun (WGS) entry which is preliminary data.</text>
</comment>
<gene>
    <name evidence="2" type="ORF">EVAR_24093_1</name>
</gene>
<protein>
    <submittedName>
        <fullName evidence="2">Uncharacterized protein</fullName>
    </submittedName>
</protein>
<dbReference type="Proteomes" id="UP000299102">
    <property type="component" value="Unassembled WGS sequence"/>
</dbReference>
<proteinExistence type="predicted"/>
<name>A0A4C1ZQH3_EUMVA</name>
<dbReference type="OrthoDB" id="7491068at2759"/>
<evidence type="ECO:0000256" key="1">
    <source>
        <dbReference type="SAM" id="MobiDB-lite"/>
    </source>
</evidence>
<dbReference type="EMBL" id="BGZK01002144">
    <property type="protein sequence ID" value="GBP91141.1"/>
    <property type="molecule type" value="Genomic_DNA"/>
</dbReference>
<keyword evidence="3" id="KW-1185">Reference proteome</keyword>
<feature type="region of interest" description="Disordered" evidence="1">
    <location>
        <begin position="36"/>
        <end position="71"/>
    </location>
</feature>
<accession>A0A4C1ZQH3</accession>
<evidence type="ECO:0000313" key="3">
    <source>
        <dbReference type="Proteomes" id="UP000299102"/>
    </source>
</evidence>
<evidence type="ECO:0000313" key="2">
    <source>
        <dbReference type="EMBL" id="GBP91141.1"/>
    </source>
</evidence>
<sequence>MAWFIYDPRCETKDIYKSKWFAFEALNFLMDRDKPRQGLTTQDTANSEATTNNQNPETGSASEIPPPKKAKQDIKLKILKEAFGILKESVNKPPSATNENDREL</sequence>
<dbReference type="AlphaFoldDB" id="A0A4C1ZQH3"/>